<dbReference type="SUPFAM" id="SSF55729">
    <property type="entry name" value="Acyl-CoA N-acyltransferases (Nat)"/>
    <property type="match status" value="1"/>
</dbReference>
<evidence type="ECO:0000313" key="3">
    <source>
        <dbReference type="Proteomes" id="UP000092612"/>
    </source>
</evidence>
<dbReference type="Pfam" id="PF00583">
    <property type="entry name" value="Acetyltransf_1"/>
    <property type="match status" value="1"/>
</dbReference>
<name>A0A1B8TUJ7_9FLAO</name>
<keyword evidence="3" id="KW-1185">Reference proteome</keyword>
<dbReference type="Proteomes" id="UP000092612">
    <property type="component" value="Unassembled WGS sequence"/>
</dbReference>
<dbReference type="PROSITE" id="PS51186">
    <property type="entry name" value="GNAT"/>
    <property type="match status" value="1"/>
</dbReference>
<reference evidence="3" key="1">
    <citation type="submission" date="2016-02" db="EMBL/GenBank/DDBJ databases">
        <title>Paenibacillus sp. LPB0068, isolated from Crassostrea gigas.</title>
        <authorList>
            <person name="Shin S.-K."/>
            <person name="Yi H."/>
        </authorList>
    </citation>
    <scope>NUCLEOTIDE SEQUENCE [LARGE SCALE GENOMIC DNA]</scope>
    <source>
        <strain evidence="3">KCTC 23969</strain>
    </source>
</reference>
<dbReference type="CDD" id="cd04301">
    <property type="entry name" value="NAT_SF"/>
    <property type="match status" value="1"/>
</dbReference>
<evidence type="ECO:0000313" key="2">
    <source>
        <dbReference type="EMBL" id="OBY63270.1"/>
    </source>
</evidence>
<dbReference type="RefSeq" id="WP_068361349.1">
    <property type="nucleotide sequence ID" value="NZ_CP019337.1"/>
</dbReference>
<keyword evidence="2" id="KW-0808">Transferase</keyword>
<dbReference type="EMBL" id="LSFL01000035">
    <property type="protein sequence ID" value="OBY63270.1"/>
    <property type="molecule type" value="Genomic_DNA"/>
</dbReference>
<accession>A0A1B8TUJ7</accession>
<dbReference type="AlphaFoldDB" id="A0A1B8TUJ7"/>
<dbReference type="GO" id="GO:0016747">
    <property type="term" value="F:acyltransferase activity, transferring groups other than amino-acyl groups"/>
    <property type="evidence" value="ECO:0007669"/>
    <property type="project" value="InterPro"/>
</dbReference>
<dbReference type="PANTHER" id="PTHR43617:SF33">
    <property type="entry name" value="SPORE COAT POLYSACCHARIDE BIOSYNTHESIS PROTEIN SPSD"/>
    <property type="match status" value="1"/>
</dbReference>
<dbReference type="KEGG" id="prn:BW723_05120"/>
<proteinExistence type="predicted"/>
<dbReference type="InterPro" id="IPR000182">
    <property type="entry name" value="GNAT_dom"/>
</dbReference>
<dbReference type="OrthoDB" id="9800604at2"/>
<protein>
    <submittedName>
        <fullName evidence="2">GNAT family acetyltransferase</fullName>
    </submittedName>
</protein>
<dbReference type="InterPro" id="IPR016181">
    <property type="entry name" value="Acyl_CoA_acyltransferase"/>
</dbReference>
<organism evidence="2 3">
    <name type="scientific">Polaribacter reichenbachii</name>
    <dbReference type="NCBI Taxonomy" id="996801"/>
    <lineage>
        <taxon>Bacteria</taxon>
        <taxon>Pseudomonadati</taxon>
        <taxon>Bacteroidota</taxon>
        <taxon>Flavobacteriia</taxon>
        <taxon>Flavobacteriales</taxon>
        <taxon>Flavobacteriaceae</taxon>
    </lineage>
</organism>
<gene>
    <name evidence="2" type="ORF">LPB301_10590</name>
</gene>
<dbReference type="Gene3D" id="3.40.630.30">
    <property type="match status" value="1"/>
</dbReference>
<sequence>MIKISENLFLRAITSNDAEILFKLMKEVYPAAYHHFWEDSGNWYVNTQYTKENVLKELKQLNADYYFVIFNDEIMGNLRIIWDEQLTGLQKEKQVKLHRVYLHKKIQGKGIGKQLFNWLETEVLKKGYKIIWLETMNAQPQAFEFYKKLGFKYHSHNFLPFNLMFKEMRKISQVYKNLDKITL</sequence>
<comment type="caution">
    <text evidence="2">The sequence shown here is derived from an EMBL/GenBank/DDBJ whole genome shotgun (WGS) entry which is preliminary data.</text>
</comment>
<dbReference type="STRING" id="996801.BW723_05120"/>
<evidence type="ECO:0000259" key="1">
    <source>
        <dbReference type="PROSITE" id="PS51186"/>
    </source>
</evidence>
<dbReference type="PANTHER" id="PTHR43617">
    <property type="entry name" value="L-AMINO ACID N-ACETYLTRANSFERASE"/>
    <property type="match status" value="1"/>
</dbReference>
<feature type="domain" description="N-acetyltransferase" evidence="1">
    <location>
        <begin position="8"/>
        <end position="169"/>
    </location>
</feature>
<dbReference type="InterPro" id="IPR050276">
    <property type="entry name" value="MshD_Acetyltransferase"/>
</dbReference>